<organism evidence="7 8">
    <name type="scientific">Actinomadura alba</name>
    <dbReference type="NCBI Taxonomy" id="406431"/>
    <lineage>
        <taxon>Bacteria</taxon>
        <taxon>Bacillati</taxon>
        <taxon>Actinomycetota</taxon>
        <taxon>Actinomycetes</taxon>
        <taxon>Streptosporangiales</taxon>
        <taxon>Thermomonosporaceae</taxon>
        <taxon>Actinomadura</taxon>
    </lineage>
</organism>
<dbReference type="Pfam" id="PF00089">
    <property type="entry name" value="Trypsin"/>
    <property type="match status" value="1"/>
</dbReference>
<dbReference type="SUPFAM" id="SSF50494">
    <property type="entry name" value="Trypsin-like serine proteases"/>
    <property type="match status" value="1"/>
</dbReference>
<dbReference type="EMBL" id="JABVEC010000002">
    <property type="protein sequence ID" value="MBC6464754.1"/>
    <property type="molecule type" value="Genomic_DNA"/>
</dbReference>
<keyword evidence="2 5" id="KW-0732">Signal</keyword>
<comment type="similarity">
    <text evidence="1">Belongs to the peptidase S1 family.</text>
</comment>
<evidence type="ECO:0000256" key="5">
    <source>
        <dbReference type="SAM" id="SignalP"/>
    </source>
</evidence>
<dbReference type="Gene3D" id="2.40.10.10">
    <property type="entry name" value="Trypsin-like serine proteases"/>
    <property type="match status" value="1"/>
</dbReference>
<evidence type="ECO:0000256" key="2">
    <source>
        <dbReference type="ARBA" id="ARBA00022729"/>
    </source>
</evidence>
<evidence type="ECO:0000313" key="7">
    <source>
        <dbReference type="EMBL" id="MBC6464754.1"/>
    </source>
</evidence>
<dbReference type="InterPro" id="IPR013517">
    <property type="entry name" value="FG-GAP"/>
</dbReference>
<dbReference type="InterPro" id="IPR001254">
    <property type="entry name" value="Trypsin_dom"/>
</dbReference>
<proteinExistence type="inferred from homology"/>
<dbReference type="Pfam" id="PF13517">
    <property type="entry name" value="FG-GAP_3"/>
    <property type="match status" value="1"/>
</dbReference>
<keyword evidence="8" id="KW-1185">Reference proteome</keyword>
<dbReference type="PROSITE" id="PS00135">
    <property type="entry name" value="TRYPSIN_SER"/>
    <property type="match status" value="1"/>
</dbReference>
<dbReference type="PRINTS" id="PR00722">
    <property type="entry name" value="CHYMOTRYPSIN"/>
</dbReference>
<dbReference type="RefSeq" id="WP_187241741.1">
    <property type="nucleotide sequence ID" value="NZ_BAAAOK010000008.1"/>
</dbReference>
<feature type="domain" description="Peptidase S1" evidence="6">
    <location>
        <begin position="83"/>
        <end position="345"/>
    </location>
</feature>
<dbReference type="SMART" id="SM00020">
    <property type="entry name" value="Tryp_SPc"/>
    <property type="match status" value="1"/>
</dbReference>
<dbReference type="InterPro" id="IPR001314">
    <property type="entry name" value="Peptidase_S1A"/>
</dbReference>
<name>A0ABR7LJ23_9ACTN</name>
<reference evidence="7 8" key="1">
    <citation type="submission" date="2020-06" db="EMBL/GenBank/DDBJ databases">
        <title>Actinomadura xiongansis sp. nov., isolated from soil of Baiyangdian.</title>
        <authorList>
            <person name="Zhang X."/>
        </authorList>
    </citation>
    <scope>NUCLEOTIDE SEQUENCE [LARGE SCALE GENOMIC DNA]</scope>
    <source>
        <strain evidence="7 8">HBUM206468</strain>
    </source>
</reference>
<accession>A0ABR7LJ23</accession>
<evidence type="ECO:0000256" key="1">
    <source>
        <dbReference type="ARBA" id="ARBA00007664"/>
    </source>
</evidence>
<dbReference type="PANTHER" id="PTHR24276">
    <property type="entry name" value="POLYSERASE-RELATED"/>
    <property type="match status" value="1"/>
</dbReference>
<keyword evidence="4" id="KW-0378">Hydrolase</keyword>
<dbReference type="InterPro" id="IPR028994">
    <property type="entry name" value="Integrin_alpha_N"/>
</dbReference>
<protein>
    <submittedName>
        <fullName evidence="7">Trypsin-like serine protease</fullName>
    </submittedName>
</protein>
<dbReference type="InterPro" id="IPR033116">
    <property type="entry name" value="TRYPSIN_SER"/>
</dbReference>
<dbReference type="PROSITE" id="PS50240">
    <property type="entry name" value="TRYPSIN_DOM"/>
    <property type="match status" value="1"/>
</dbReference>
<dbReference type="InterPro" id="IPR018114">
    <property type="entry name" value="TRYPSIN_HIS"/>
</dbReference>
<evidence type="ECO:0000313" key="8">
    <source>
        <dbReference type="Proteomes" id="UP000805614"/>
    </source>
</evidence>
<feature type="signal peptide" evidence="5">
    <location>
        <begin position="1"/>
        <end position="39"/>
    </location>
</feature>
<evidence type="ECO:0000259" key="6">
    <source>
        <dbReference type="PROSITE" id="PS50240"/>
    </source>
</evidence>
<dbReference type="InterPro" id="IPR050430">
    <property type="entry name" value="Peptidase_S1"/>
</dbReference>
<dbReference type="CDD" id="cd00190">
    <property type="entry name" value="Tryp_SPc"/>
    <property type="match status" value="1"/>
</dbReference>
<keyword evidence="4" id="KW-0720">Serine protease</keyword>
<dbReference type="Proteomes" id="UP000805614">
    <property type="component" value="Unassembled WGS sequence"/>
</dbReference>
<sequence>MNPALRSGRRTGVRRAFSAAFLALALAGTGAATTSSAVAASDGTTTGKLFQKIRVAAEKQGYVPKSVVRKPSAQSTPSATPMIIGGSQTTIGAAPYMLQLWYSNDTSGEVIFCAGTLVAPNKVMTAAHCIDGLDWINNGLILGGSATLLDENAKMALVKRQWINPRYNASTIDNDVAVLTLDRPLSLTTAKIAANTDSALYAAGTNATVYGWGLTSSGPDGTQSEVLKKATLPLESDATCDAALKASLGADYFANGHMVCAGPVSTGDDATTTTTCVGDSGGPLVVNGRVVGIVSWGVSEANPDGSVSKYCGVAGTYPVFTKMSAYTGVTLARVNDTDWSGDGLADVFARYKSGGTARVYKGSKLTSYSSGGSGWGSFNKVLQTDLNRDGVVDYVMRTTSGYLYWRHKSGSTWVNTKITSGWSTVKQIIAPGDVTGDGLPDLMSVKSSGYLYVYPGKGNGTFGSGKSLGSGWLSYAQVVGHGDLTGDGRPDLIARTSGGATYLFTSSTTGTFSSRKLVSSTALKSATALVATGDVSGDGNADLVARSSAGNLWLYKGNGNGTFASGVKAATGMNSFNLFG</sequence>
<feature type="chain" id="PRO_5046541260" evidence="5">
    <location>
        <begin position="40"/>
        <end position="580"/>
    </location>
</feature>
<dbReference type="Gene3D" id="2.130.10.130">
    <property type="entry name" value="Integrin alpha, N-terminal"/>
    <property type="match status" value="1"/>
</dbReference>
<comment type="caution">
    <text evidence="7">The sequence shown here is derived from an EMBL/GenBank/DDBJ whole genome shotgun (WGS) entry which is preliminary data.</text>
</comment>
<gene>
    <name evidence="7" type="ORF">HKK74_04475</name>
</gene>
<dbReference type="InterPro" id="IPR009003">
    <property type="entry name" value="Peptidase_S1_PA"/>
</dbReference>
<evidence type="ECO:0000256" key="3">
    <source>
        <dbReference type="ARBA" id="ARBA00023157"/>
    </source>
</evidence>
<dbReference type="SUPFAM" id="SSF69318">
    <property type="entry name" value="Integrin alpha N-terminal domain"/>
    <property type="match status" value="1"/>
</dbReference>
<evidence type="ECO:0000256" key="4">
    <source>
        <dbReference type="RuleBase" id="RU363034"/>
    </source>
</evidence>
<dbReference type="PANTHER" id="PTHR24276:SF98">
    <property type="entry name" value="FI18310P1-RELATED"/>
    <property type="match status" value="1"/>
</dbReference>
<keyword evidence="4" id="KW-0645">Protease</keyword>
<dbReference type="PROSITE" id="PS00134">
    <property type="entry name" value="TRYPSIN_HIS"/>
    <property type="match status" value="1"/>
</dbReference>
<dbReference type="InterPro" id="IPR043504">
    <property type="entry name" value="Peptidase_S1_PA_chymotrypsin"/>
</dbReference>
<keyword evidence="3" id="KW-1015">Disulfide bond</keyword>